<keyword evidence="1" id="KW-0732">Signal</keyword>
<organism evidence="2 3">
    <name type="scientific">Pseudomonas fluorescens LMG 5329</name>
    <dbReference type="NCBI Taxonomy" id="1324332"/>
    <lineage>
        <taxon>Bacteria</taxon>
        <taxon>Pseudomonadati</taxon>
        <taxon>Pseudomonadota</taxon>
        <taxon>Gammaproteobacteria</taxon>
        <taxon>Pseudomonadales</taxon>
        <taxon>Pseudomonadaceae</taxon>
        <taxon>Pseudomonas</taxon>
    </lineage>
</organism>
<dbReference type="AlphaFoldDB" id="A0A0A1Z3I7"/>
<evidence type="ECO:0008006" key="4">
    <source>
        <dbReference type="Google" id="ProtNLM"/>
    </source>
</evidence>
<protein>
    <recommendedName>
        <fullName evidence="4">Secreted protein</fullName>
    </recommendedName>
</protein>
<reference evidence="2 3" key="1">
    <citation type="journal article" date="2013" name="Genome Announc.">
        <title>Draft Genome Sequence of Pseudomonas fluorescens LMG 5329, a White Line-Inducing Principle-Producing Bioindicator for the Mushroom Pathogen Pseudomonas tolaasii.</title>
        <authorList>
            <person name="Ghequire M.G."/>
            <person name="Rokni-Zadeh H."/>
            <person name="Zarrineh P."/>
            <person name="De Mot R."/>
        </authorList>
    </citation>
    <scope>NUCLEOTIDE SEQUENCE [LARGE SCALE GENOMIC DNA]</scope>
    <source>
        <strain evidence="2 3">LMG 5329</strain>
    </source>
</reference>
<gene>
    <name evidence="2" type="ORF">K814_0111775</name>
</gene>
<feature type="signal peptide" evidence="1">
    <location>
        <begin position="1"/>
        <end position="23"/>
    </location>
</feature>
<comment type="caution">
    <text evidence="2">The sequence shown here is derived from an EMBL/GenBank/DDBJ whole genome shotgun (WGS) entry which is preliminary data.</text>
</comment>
<evidence type="ECO:0000313" key="2">
    <source>
        <dbReference type="EMBL" id="KGE67774.1"/>
    </source>
</evidence>
<proteinExistence type="predicted"/>
<accession>A0A0A1Z3I7</accession>
<evidence type="ECO:0000313" key="3">
    <source>
        <dbReference type="Proteomes" id="UP000030060"/>
    </source>
</evidence>
<feature type="chain" id="PRO_5001985371" description="Secreted protein" evidence="1">
    <location>
        <begin position="24"/>
        <end position="104"/>
    </location>
</feature>
<dbReference type="EMBL" id="ASGY01000079">
    <property type="protein sequence ID" value="KGE67774.1"/>
    <property type="molecule type" value="Genomic_DNA"/>
</dbReference>
<name>A0A0A1Z3I7_PSEFL</name>
<dbReference type="Proteomes" id="UP000030060">
    <property type="component" value="Unassembled WGS sequence"/>
</dbReference>
<sequence>MMRFTSTLALAASLTLLSLGAQAAAPSNWPAGARDSFVSDCSAAASQNVDVKTAKAHCECGADKINAELSTAEIKELMTNQNASPELKNKAVAAISSCKVVKKK</sequence>
<dbReference type="OrthoDB" id="7029980at2"/>
<dbReference type="GeneID" id="99722670"/>
<dbReference type="RefSeq" id="WP_016978147.1">
    <property type="nucleotide sequence ID" value="NZ_ASGY01000079.1"/>
</dbReference>
<evidence type="ECO:0000256" key="1">
    <source>
        <dbReference type="SAM" id="SignalP"/>
    </source>
</evidence>